<dbReference type="EMBL" id="CAJNNW010001471">
    <property type="protein sequence ID" value="CAE8638641.1"/>
    <property type="molecule type" value="Genomic_DNA"/>
</dbReference>
<sequence>MEEAGQEAWEAPEQEQMKPHQPSCPQKVCASCLSCGLDGFLCGDNACLLRCCLVRCPDSCAVCFGVCTCLTCCTGWSKWAHFVHVKLGAHDSKGSPQFMIN</sequence>
<protein>
    <submittedName>
        <fullName evidence="2">Uncharacterized protein</fullName>
    </submittedName>
</protein>
<accession>A0A813FGF7</accession>
<dbReference type="AlphaFoldDB" id="A0A813FGF7"/>
<dbReference type="Proteomes" id="UP000626109">
    <property type="component" value="Unassembled WGS sequence"/>
</dbReference>
<reference evidence="2" key="1">
    <citation type="submission" date="2021-02" db="EMBL/GenBank/DDBJ databases">
        <authorList>
            <person name="Dougan E. K."/>
            <person name="Rhodes N."/>
            <person name="Thang M."/>
            <person name="Chan C."/>
        </authorList>
    </citation>
    <scope>NUCLEOTIDE SEQUENCE</scope>
</reference>
<gene>
    <name evidence="2" type="ORF">PGLA1383_LOCUS30552</name>
    <name evidence="3" type="ORF">PGLA2088_LOCUS1871</name>
</gene>
<dbReference type="Proteomes" id="UP000654075">
    <property type="component" value="Unassembled WGS sequence"/>
</dbReference>
<evidence type="ECO:0000256" key="1">
    <source>
        <dbReference type="SAM" id="MobiDB-lite"/>
    </source>
</evidence>
<dbReference type="EMBL" id="CAJNNV010025157">
    <property type="protein sequence ID" value="CAE8612765.1"/>
    <property type="molecule type" value="Genomic_DNA"/>
</dbReference>
<keyword evidence="4" id="KW-1185">Reference proteome</keyword>
<evidence type="ECO:0000313" key="4">
    <source>
        <dbReference type="Proteomes" id="UP000654075"/>
    </source>
</evidence>
<name>A0A813FGF7_POLGL</name>
<feature type="region of interest" description="Disordered" evidence="1">
    <location>
        <begin position="1"/>
        <end position="21"/>
    </location>
</feature>
<evidence type="ECO:0000313" key="2">
    <source>
        <dbReference type="EMBL" id="CAE8612765.1"/>
    </source>
</evidence>
<comment type="caution">
    <text evidence="2">The sequence shown here is derived from an EMBL/GenBank/DDBJ whole genome shotgun (WGS) entry which is preliminary data.</text>
</comment>
<organism evidence="2 4">
    <name type="scientific">Polarella glacialis</name>
    <name type="common">Dinoflagellate</name>
    <dbReference type="NCBI Taxonomy" id="89957"/>
    <lineage>
        <taxon>Eukaryota</taxon>
        <taxon>Sar</taxon>
        <taxon>Alveolata</taxon>
        <taxon>Dinophyceae</taxon>
        <taxon>Suessiales</taxon>
        <taxon>Suessiaceae</taxon>
        <taxon>Polarella</taxon>
    </lineage>
</organism>
<proteinExistence type="predicted"/>
<feature type="compositionally biased region" description="Acidic residues" evidence="1">
    <location>
        <begin position="1"/>
        <end position="13"/>
    </location>
</feature>
<evidence type="ECO:0000313" key="3">
    <source>
        <dbReference type="EMBL" id="CAE8638641.1"/>
    </source>
</evidence>